<feature type="transmembrane region" description="Helical" evidence="1">
    <location>
        <begin position="142"/>
        <end position="164"/>
    </location>
</feature>
<dbReference type="InterPro" id="IPR009339">
    <property type="entry name" value="DUF998"/>
</dbReference>
<evidence type="ECO:0000313" key="5">
    <source>
        <dbReference type="EMBL" id="CAB5059546.1"/>
    </source>
</evidence>
<evidence type="ECO:0000256" key="1">
    <source>
        <dbReference type="SAM" id="Phobius"/>
    </source>
</evidence>
<dbReference type="EMBL" id="CAEZYY010000038">
    <property type="protein sequence ID" value="CAB4766009.1"/>
    <property type="molecule type" value="Genomic_DNA"/>
</dbReference>
<sequence>MTCNTARVQTGVASEHGLEPRDRRWTIAVVLGTVALLAHNWWIVIYPLGWMPSWDALISEAEATNQPHGWLLSGIDIAVGVAVLVALWLRRPAWAGRTGTAVFWWSVSWAVFGMLEGLFPLACSPSTDKVCEDAEWKFELAYHHYVHMGSGVLEYVAATFVAIAAWRTPSLGWLRCFGKVMTIALIVAYPFMGLTFFTHRLSTISEAAFFTMFSVINGAVIWYRPRTVPVSSNSAH</sequence>
<organism evidence="5">
    <name type="scientific">freshwater metagenome</name>
    <dbReference type="NCBI Taxonomy" id="449393"/>
    <lineage>
        <taxon>unclassified sequences</taxon>
        <taxon>metagenomes</taxon>
        <taxon>ecological metagenomes</taxon>
    </lineage>
</organism>
<dbReference type="AlphaFoldDB" id="A0A6J7U3K7"/>
<dbReference type="EMBL" id="CAEZXX010000009">
    <property type="protein sequence ID" value="CAB4695167.1"/>
    <property type="molecule type" value="Genomic_DNA"/>
</dbReference>
<proteinExistence type="predicted"/>
<evidence type="ECO:0000313" key="4">
    <source>
        <dbReference type="EMBL" id="CAB4873441.1"/>
    </source>
</evidence>
<feature type="transmembrane region" description="Helical" evidence="1">
    <location>
        <begin position="69"/>
        <end position="89"/>
    </location>
</feature>
<feature type="transmembrane region" description="Helical" evidence="1">
    <location>
        <begin position="101"/>
        <end position="122"/>
    </location>
</feature>
<keyword evidence="1" id="KW-1133">Transmembrane helix</keyword>
<dbReference type="Pfam" id="PF06197">
    <property type="entry name" value="DUF998"/>
    <property type="match status" value="1"/>
</dbReference>
<name>A0A6J7U3K7_9ZZZZ</name>
<evidence type="ECO:0000313" key="2">
    <source>
        <dbReference type="EMBL" id="CAB4695167.1"/>
    </source>
</evidence>
<evidence type="ECO:0000313" key="3">
    <source>
        <dbReference type="EMBL" id="CAB4766009.1"/>
    </source>
</evidence>
<keyword evidence="1" id="KW-0472">Membrane</keyword>
<feature type="transmembrane region" description="Helical" evidence="1">
    <location>
        <begin position="25"/>
        <end position="49"/>
    </location>
</feature>
<dbReference type="EMBL" id="CAFBLR010000070">
    <property type="protein sequence ID" value="CAB4873441.1"/>
    <property type="molecule type" value="Genomic_DNA"/>
</dbReference>
<gene>
    <name evidence="2" type="ORF">UFOPK2602_00248</name>
    <name evidence="3" type="ORF">UFOPK2806_02097</name>
    <name evidence="4" type="ORF">UFOPK3417_00868</name>
    <name evidence="5" type="ORF">UFOPK4306_00878</name>
</gene>
<keyword evidence="1" id="KW-0812">Transmembrane</keyword>
<accession>A0A6J7U3K7</accession>
<reference evidence="5" key="1">
    <citation type="submission" date="2020-05" db="EMBL/GenBank/DDBJ databases">
        <authorList>
            <person name="Chiriac C."/>
            <person name="Salcher M."/>
            <person name="Ghai R."/>
            <person name="Kavagutti S V."/>
        </authorList>
    </citation>
    <scope>NUCLEOTIDE SEQUENCE</scope>
</reference>
<protein>
    <submittedName>
        <fullName evidence="5">Unannotated protein</fullName>
    </submittedName>
</protein>
<feature type="transmembrane region" description="Helical" evidence="1">
    <location>
        <begin position="203"/>
        <end position="223"/>
    </location>
</feature>
<feature type="transmembrane region" description="Helical" evidence="1">
    <location>
        <begin position="176"/>
        <end position="197"/>
    </location>
</feature>
<dbReference type="EMBL" id="CAFBQP010000027">
    <property type="protein sequence ID" value="CAB5059546.1"/>
    <property type="molecule type" value="Genomic_DNA"/>
</dbReference>